<dbReference type="PANTHER" id="PTHR46254">
    <property type="entry name" value="PROTEIN GVQW1-RELATED"/>
    <property type="match status" value="1"/>
</dbReference>
<dbReference type="AlphaFoldDB" id="A0A8I3W754"/>
<reference evidence="2 3" key="1">
    <citation type="submission" date="2009-03" db="EMBL/GenBank/DDBJ databases">
        <authorList>
            <person name="Warren W."/>
            <person name="Ye L."/>
            <person name="Minx P."/>
            <person name="Worley K."/>
            <person name="Gibbs R."/>
            <person name="Wilson R.K."/>
        </authorList>
    </citation>
    <scope>NUCLEOTIDE SEQUENCE [LARGE SCALE GENOMIC DNA]</scope>
</reference>
<organism evidence="2 3">
    <name type="scientific">Callithrix jacchus</name>
    <name type="common">White-tufted-ear marmoset</name>
    <name type="synonym">Simia Jacchus</name>
    <dbReference type="NCBI Taxonomy" id="9483"/>
    <lineage>
        <taxon>Eukaryota</taxon>
        <taxon>Metazoa</taxon>
        <taxon>Chordata</taxon>
        <taxon>Craniata</taxon>
        <taxon>Vertebrata</taxon>
        <taxon>Euteleostomi</taxon>
        <taxon>Mammalia</taxon>
        <taxon>Eutheria</taxon>
        <taxon>Euarchontoglires</taxon>
        <taxon>Primates</taxon>
        <taxon>Haplorrhini</taxon>
        <taxon>Platyrrhini</taxon>
        <taxon>Cebidae</taxon>
        <taxon>Callitrichinae</taxon>
        <taxon>Callithrix</taxon>
        <taxon>Callithrix</taxon>
    </lineage>
</organism>
<feature type="chain" id="PRO_5035178175" description="Secreted protein" evidence="1">
    <location>
        <begin position="21"/>
        <end position="77"/>
    </location>
</feature>
<name>A0A8I3W754_CALJA</name>
<evidence type="ECO:0000313" key="2">
    <source>
        <dbReference type="Ensembl" id="ENSCJAP00000088103.1"/>
    </source>
</evidence>
<keyword evidence="1" id="KW-0732">Signal</keyword>
<dbReference type="Ensembl" id="ENSCJAT00000117744.1">
    <property type="protein sequence ID" value="ENSCJAP00000088103.1"/>
    <property type="gene ID" value="ENSCJAG00000069702.1"/>
</dbReference>
<proteinExistence type="predicted"/>
<protein>
    <recommendedName>
        <fullName evidence="4">Secreted protein</fullName>
    </recommendedName>
</protein>
<evidence type="ECO:0000256" key="1">
    <source>
        <dbReference type="SAM" id="SignalP"/>
    </source>
</evidence>
<dbReference type="Proteomes" id="UP000008225">
    <property type="component" value="Chromosome 11"/>
</dbReference>
<evidence type="ECO:0008006" key="4">
    <source>
        <dbReference type="Google" id="ProtNLM"/>
    </source>
</evidence>
<keyword evidence="3" id="KW-1185">Reference proteome</keyword>
<evidence type="ECO:0000313" key="3">
    <source>
        <dbReference type="Proteomes" id="UP000008225"/>
    </source>
</evidence>
<reference evidence="2" key="2">
    <citation type="submission" date="2025-08" db="UniProtKB">
        <authorList>
            <consortium name="Ensembl"/>
        </authorList>
    </citation>
    <scope>IDENTIFICATION</scope>
</reference>
<accession>A0A8I3W754</accession>
<reference evidence="2" key="3">
    <citation type="submission" date="2025-09" db="UniProtKB">
        <authorList>
            <consortium name="Ensembl"/>
        </authorList>
    </citation>
    <scope>IDENTIFICATION</scope>
</reference>
<dbReference type="GeneTree" id="ENSGT00940000161627"/>
<sequence>QAIFHFLFFFFLFFLRRSFALVTQAGVQWRNLGSPQSPPPGLRQFSCLSLLSSWDYRRAPPCPANFCIFRRDRVSPC</sequence>
<feature type="signal peptide" evidence="1">
    <location>
        <begin position="1"/>
        <end position="20"/>
    </location>
</feature>